<organism evidence="2 3">
    <name type="scientific">Morganella psychrotolerans</name>
    <dbReference type="NCBI Taxonomy" id="368603"/>
    <lineage>
        <taxon>Bacteria</taxon>
        <taxon>Pseudomonadati</taxon>
        <taxon>Pseudomonadota</taxon>
        <taxon>Gammaproteobacteria</taxon>
        <taxon>Enterobacterales</taxon>
        <taxon>Morganellaceae</taxon>
        <taxon>Morganella</taxon>
    </lineage>
</organism>
<proteinExistence type="predicted"/>
<evidence type="ECO:0000313" key="2">
    <source>
        <dbReference type="EMBL" id="OBU07422.1"/>
    </source>
</evidence>
<gene>
    <name evidence="2" type="ORF">AYY17_05360</name>
</gene>
<keyword evidence="1" id="KW-0812">Transmembrane</keyword>
<dbReference type="Proteomes" id="UP000092247">
    <property type="component" value="Unassembled WGS sequence"/>
</dbReference>
<feature type="transmembrane region" description="Helical" evidence="1">
    <location>
        <begin position="20"/>
        <end position="42"/>
    </location>
</feature>
<sequence>MCNISNNKKDNKNKKINPKIIKGIIVLILIISFGAVFDFNLVKINTKSLLGVDSVTVSTKNNQHSNSTNNGSNIISEVVNITNNSIGNTVGDGFDNKNKNKDMGDVYGEGKALISSKDNYNGSVSLGGNRKIKLTDDSVFF</sequence>
<accession>A0A1B8HEF3</accession>
<keyword evidence="1" id="KW-1133">Transmembrane helix</keyword>
<evidence type="ECO:0000256" key="1">
    <source>
        <dbReference type="SAM" id="Phobius"/>
    </source>
</evidence>
<name>A0A1B8HEF3_9GAMM</name>
<evidence type="ECO:0000313" key="3">
    <source>
        <dbReference type="Proteomes" id="UP000092247"/>
    </source>
</evidence>
<dbReference type="RefSeq" id="WP_067423499.1">
    <property type="nucleotide sequence ID" value="NZ_LZEX01000012.1"/>
</dbReference>
<keyword evidence="1" id="KW-0472">Membrane</keyword>
<comment type="caution">
    <text evidence="2">The sequence shown here is derived from an EMBL/GenBank/DDBJ whole genome shotgun (WGS) entry which is preliminary data.</text>
</comment>
<dbReference type="EMBL" id="LZEX01000012">
    <property type="protein sequence ID" value="OBU07422.1"/>
    <property type="molecule type" value="Genomic_DNA"/>
</dbReference>
<reference evidence="2 3" key="1">
    <citation type="submission" date="2016-06" db="EMBL/GenBank/DDBJ databases">
        <authorList>
            <person name="Kjaerup R.B."/>
            <person name="Dalgaard T.S."/>
            <person name="Juul-Madsen H.R."/>
        </authorList>
    </citation>
    <scope>NUCLEOTIDE SEQUENCE [LARGE SCALE GENOMIC DNA]</scope>
    <source>
        <strain evidence="2 3">GCSL-Mp3</strain>
    </source>
</reference>
<protein>
    <submittedName>
        <fullName evidence="2">Uncharacterized protein</fullName>
    </submittedName>
</protein>
<dbReference type="AlphaFoldDB" id="A0A1B8HEF3"/>